<comment type="similarity">
    <text evidence="1">Belongs to the methyltransferase superfamily. LaeA methyltransferase family.</text>
</comment>
<evidence type="ECO:0000313" key="3">
    <source>
        <dbReference type="Proteomes" id="UP000070121"/>
    </source>
</evidence>
<sequence length="323" mass="36674">MMSNEQQQPGGDNGPIIIADDFAGLSNHLLQNADDSSPDRATLGLAPPAQPGYKVKRVLDVGTGTGIWCTEFGDEYPDAEASTRPFGCWYRSVSSSNSIVRVPPNVKFEVDDLEEPWTYHTKFDYIHTRVMTSSIADWKRFFKQSYKLASTPRPKANTSPSKSSFLEPGGYIELQEAHMRPNCDDDTLKPTSPLIEWVDRLEEACNIFGRPFINCPSLKPLLEEVGFEGVSVTKYKWPINAWPKDPYYRELGIWNLENMLEGVEGWSMAPFTRALNWTKEEVNVFLISVRNELKNKNVYAYIPVYMIRARKPLKTAEDDEEAS</sequence>
<dbReference type="OrthoDB" id="2013972at2759"/>
<dbReference type="CDD" id="cd02440">
    <property type="entry name" value="AdoMet_MTases"/>
    <property type="match status" value="1"/>
</dbReference>
<evidence type="ECO:0000313" key="2">
    <source>
        <dbReference type="EMBL" id="KXH67831.1"/>
    </source>
</evidence>
<dbReference type="Gene3D" id="3.40.50.150">
    <property type="entry name" value="Vaccinia Virus protein VP39"/>
    <property type="match status" value="1"/>
</dbReference>
<dbReference type="PANTHER" id="PTHR43591:SF31">
    <property type="entry name" value="LAEA-LIKE, PUTATIVE (AFU_ORTHOLOGUE AFUA_8G01930)-RELATED"/>
    <property type="match status" value="1"/>
</dbReference>
<dbReference type="SUPFAM" id="SSF53335">
    <property type="entry name" value="S-adenosyl-L-methionine-dependent methyltransferases"/>
    <property type="match status" value="1"/>
</dbReference>
<organism evidence="2 3">
    <name type="scientific">Colletotrichum salicis</name>
    <dbReference type="NCBI Taxonomy" id="1209931"/>
    <lineage>
        <taxon>Eukaryota</taxon>
        <taxon>Fungi</taxon>
        <taxon>Dikarya</taxon>
        <taxon>Ascomycota</taxon>
        <taxon>Pezizomycotina</taxon>
        <taxon>Sordariomycetes</taxon>
        <taxon>Hypocreomycetidae</taxon>
        <taxon>Glomerellales</taxon>
        <taxon>Glomerellaceae</taxon>
        <taxon>Colletotrichum</taxon>
        <taxon>Colletotrichum acutatum species complex</taxon>
    </lineage>
</organism>
<dbReference type="GO" id="GO:0008168">
    <property type="term" value="F:methyltransferase activity"/>
    <property type="evidence" value="ECO:0007669"/>
    <property type="project" value="TreeGrafter"/>
</dbReference>
<dbReference type="AlphaFoldDB" id="A0A135V5H6"/>
<gene>
    <name evidence="2" type="ORF">CSAL01_07287</name>
</gene>
<evidence type="ECO:0000256" key="1">
    <source>
        <dbReference type="ARBA" id="ARBA00038158"/>
    </source>
</evidence>
<dbReference type="Pfam" id="PF13489">
    <property type="entry name" value="Methyltransf_23"/>
    <property type="match status" value="1"/>
</dbReference>
<dbReference type="InterPro" id="IPR029063">
    <property type="entry name" value="SAM-dependent_MTases_sf"/>
</dbReference>
<name>A0A135V5H6_9PEZI</name>
<accession>A0A135V5H6</accession>
<comment type="caution">
    <text evidence="2">The sequence shown here is derived from an EMBL/GenBank/DDBJ whole genome shotgun (WGS) entry which is preliminary data.</text>
</comment>
<keyword evidence="3" id="KW-1185">Reference proteome</keyword>
<dbReference type="EMBL" id="JFFI01000416">
    <property type="protein sequence ID" value="KXH67831.1"/>
    <property type="molecule type" value="Genomic_DNA"/>
</dbReference>
<dbReference type="PANTHER" id="PTHR43591">
    <property type="entry name" value="METHYLTRANSFERASE"/>
    <property type="match status" value="1"/>
</dbReference>
<evidence type="ECO:0008006" key="4">
    <source>
        <dbReference type="Google" id="ProtNLM"/>
    </source>
</evidence>
<reference evidence="2 3" key="1">
    <citation type="submission" date="2014-02" db="EMBL/GenBank/DDBJ databases">
        <title>The genome sequence of Colletotrichum salicis CBS 607.94.</title>
        <authorList>
            <person name="Baroncelli R."/>
            <person name="Thon M.R."/>
        </authorList>
    </citation>
    <scope>NUCLEOTIDE SEQUENCE [LARGE SCALE GENOMIC DNA]</scope>
    <source>
        <strain evidence="2 3">CBS 607.94</strain>
    </source>
</reference>
<proteinExistence type="inferred from homology"/>
<dbReference type="Proteomes" id="UP000070121">
    <property type="component" value="Unassembled WGS sequence"/>
</dbReference>
<protein>
    <recommendedName>
        <fullName evidence="4">Methyltransferase domain-containing protein</fullName>
    </recommendedName>
</protein>
<dbReference type="STRING" id="1209931.A0A135V5H6"/>